<gene>
    <name evidence="1" type="ORF">BWI75_25115</name>
</gene>
<dbReference type="Proteomes" id="UP000441797">
    <property type="component" value="Unassembled WGS sequence"/>
</dbReference>
<dbReference type="OrthoDB" id="583587at2"/>
<dbReference type="EMBL" id="NAPY01000083">
    <property type="protein sequence ID" value="MUL39461.1"/>
    <property type="molecule type" value="Genomic_DNA"/>
</dbReference>
<dbReference type="RefSeq" id="WP_105221799.1">
    <property type="nucleotide sequence ID" value="NZ_CAWNSU010000116.1"/>
</dbReference>
<sequence length="274" mass="32195">MKLSTEDASDIKDRGWRQGAFLSPELVNKVKSSNDLVPDSLEHLMILSHDCDVTNPNFKAEPTVELIGAIIDEKDGNKQHGKSPRAYQFEYSGEYYTLNIHQRYFVGRQILCHEDPHFQLNPRECEKIQRWAARRYFRQGFPDEFNCRIQPLFDRGKIRKLMKKHGDLFYGIYIDIGDHVEMEPDEAYEITVWAVMDDASFDDEQKKKQGDDVFQTLLKEIDTLKEHKIFLREGENVLKAAYEVTLSDMDLLKRWDFDDLSFKGDNINHLQHPY</sequence>
<proteinExistence type="predicted"/>
<reference evidence="1 2" key="1">
    <citation type="journal article" date="2019" name="Front. Microbiol.">
        <title>Genomic Features for Desiccation Tolerance and Sugar Biosynthesis in the Extremophile Gloeocapsopsis sp. UTEX B3054.</title>
        <authorList>
            <person name="Urrejola C."/>
            <person name="Alcorta J."/>
            <person name="Salas L."/>
            <person name="Vasquez M."/>
            <person name="Polz M.F."/>
            <person name="Vicuna R."/>
            <person name="Diez B."/>
        </authorList>
    </citation>
    <scope>NUCLEOTIDE SEQUENCE [LARGE SCALE GENOMIC DNA]</scope>
    <source>
        <strain evidence="1 2">1H9</strain>
    </source>
</reference>
<protein>
    <submittedName>
        <fullName evidence="1">Uncharacterized protein</fullName>
    </submittedName>
</protein>
<keyword evidence="2" id="KW-1185">Reference proteome</keyword>
<dbReference type="AlphaFoldDB" id="A0A6N8G2S2"/>
<evidence type="ECO:0000313" key="2">
    <source>
        <dbReference type="Proteomes" id="UP000441797"/>
    </source>
</evidence>
<comment type="caution">
    <text evidence="1">The sequence shown here is derived from an EMBL/GenBank/DDBJ whole genome shotgun (WGS) entry which is preliminary data.</text>
</comment>
<name>A0A6N8G2S2_9CHRO</name>
<evidence type="ECO:0000313" key="1">
    <source>
        <dbReference type="EMBL" id="MUL39461.1"/>
    </source>
</evidence>
<accession>A0A6N8G2S2</accession>
<organism evidence="1 2">
    <name type="scientific">Gloeocapsopsis dulcis AAB1 = 1H9</name>
    <dbReference type="NCBI Taxonomy" id="1433147"/>
    <lineage>
        <taxon>Bacteria</taxon>
        <taxon>Bacillati</taxon>
        <taxon>Cyanobacteriota</taxon>
        <taxon>Cyanophyceae</taxon>
        <taxon>Oscillatoriophycideae</taxon>
        <taxon>Chroococcales</taxon>
        <taxon>Chroococcaceae</taxon>
        <taxon>Gloeocapsopsis</taxon>
        <taxon>Gloeocapsopsis dulcis</taxon>
    </lineage>
</organism>